<keyword evidence="2" id="KW-0067">ATP-binding</keyword>
<sequence>MILRYWQEACRDLALTHFLLGYRQFGCSATPGSGKTIFAAATIKAMFDNDMIDYVICLSPSLAVKEGSRKTFEQVLNRPMDGLFGSVGISLTFQSLANIAENVIQRWQKYRLAIVVDEIHHCGGQELDNATAWSKPLIKLIDSKKDIFILSLSGTPWRTDGAMVTTLSYNSDLKPKMHFEYGLREAIKDGVCRVPTILMVDNDNWKSTDSRKGDRYHSSLSALLTDNALSYQMVLNDKEFLKHMLDLSVTALNRYRRDKPDAGGLIIASSISHAKGIYNLLEKATGESPVLVTSEDKNSQDTIANYKSGTQKWLISVGMVTEGTDIPRLQVCCHLSRICTELHFRQVLGRILRIETQYNDHTATLIMPAQPDLFDFASRLKCDVPAAVVKINSIKAEKPNTIKSSNAAPNRQAYSDKSKIEDIKLIENGIAQCPGDGVNEIVPTIATISVYGRFREEVLRFSP</sequence>
<protein>
    <submittedName>
        <fullName evidence="2">DEAD/DEAH box helicase</fullName>
        <ecNumber evidence="2">3.6.4.-</ecNumber>
    </submittedName>
</protein>
<dbReference type="InterPro" id="IPR050742">
    <property type="entry name" value="Helicase_Restrict-Modif_Enz"/>
</dbReference>
<feature type="domain" description="Helicase/UvrB N-terminal" evidence="1">
    <location>
        <begin position="3"/>
        <end position="156"/>
    </location>
</feature>
<dbReference type="Proteomes" id="UP001595477">
    <property type="component" value="Unassembled WGS sequence"/>
</dbReference>
<dbReference type="EC" id="3.6.4.-" evidence="2"/>
<name>A0ABV7JZH5_9ALTE</name>
<evidence type="ECO:0000259" key="1">
    <source>
        <dbReference type="Pfam" id="PF04851"/>
    </source>
</evidence>
<dbReference type="GO" id="GO:0016787">
    <property type="term" value="F:hydrolase activity"/>
    <property type="evidence" value="ECO:0007669"/>
    <property type="project" value="UniProtKB-KW"/>
</dbReference>
<dbReference type="InterPro" id="IPR006935">
    <property type="entry name" value="Helicase/UvrB_N"/>
</dbReference>
<dbReference type="InterPro" id="IPR027417">
    <property type="entry name" value="P-loop_NTPase"/>
</dbReference>
<dbReference type="PANTHER" id="PTHR47396:SF1">
    <property type="entry name" value="ATP-DEPENDENT HELICASE IRC3-RELATED"/>
    <property type="match status" value="1"/>
</dbReference>
<keyword evidence="2" id="KW-0547">Nucleotide-binding</keyword>
<dbReference type="GO" id="GO:0004386">
    <property type="term" value="F:helicase activity"/>
    <property type="evidence" value="ECO:0007669"/>
    <property type="project" value="UniProtKB-KW"/>
</dbReference>
<accession>A0ABV7JZH5</accession>
<reference evidence="3" key="1">
    <citation type="journal article" date="2019" name="Int. J. Syst. Evol. Microbiol.">
        <title>The Global Catalogue of Microorganisms (GCM) 10K type strain sequencing project: providing services to taxonomists for standard genome sequencing and annotation.</title>
        <authorList>
            <consortium name="The Broad Institute Genomics Platform"/>
            <consortium name="The Broad Institute Genome Sequencing Center for Infectious Disease"/>
            <person name="Wu L."/>
            <person name="Ma J."/>
        </authorList>
    </citation>
    <scope>NUCLEOTIDE SEQUENCE [LARGE SCALE GENOMIC DNA]</scope>
    <source>
        <strain evidence="3">KCTC 52449</strain>
    </source>
</reference>
<organism evidence="2 3">
    <name type="scientific">Alteromonas oceani</name>
    <dbReference type="NCBI Taxonomy" id="2071609"/>
    <lineage>
        <taxon>Bacteria</taxon>
        <taxon>Pseudomonadati</taxon>
        <taxon>Pseudomonadota</taxon>
        <taxon>Gammaproteobacteria</taxon>
        <taxon>Alteromonadales</taxon>
        <taxon>Alteromonadaceae</taxon>
        <taxon>Alteromonas/Salinimonas group</taxon>
        <taxon>Alteromonas</taxon>
    </lineage>
</organism>
<keyword evidence="3" id="KW-1185">Reference proteome</keyword>
<dbReference type="SUPFAM" id="SSF52540">
    <property type="entry name" value="P-loop containing nucleoside triphosphate hydrolases"/>
    <property type="match status" value="2"/>
</dbReference>
<dbReference type="RefSeq" id="WP_123324635.1">
    <property type="nucleotide sequence ID" value="NZ_JBHRSX010000093.1"/>
</dbReference>
<evidence type="ECO:0000313" key="2">
    <source>
        <dbReference type="EMBL" id="MFC3203509.1"/>
    </source>
</evidence>
<evidence type="ECO:0000313" key="3">
    <source>
        <dbReference type="Proteomes" id="UP001595477"/>
    </source>
</evidence>
<dbReference type="PANTHER" id="PTHR47396">
    <property type="entry name" value="TYPE I RESTRICTION ENZYME ECOKI R PROTEIN"/>
    <property type="match status" value="1"/>
</dbReference>
<comment type="caution">
    <text evidence="2">The sequence shown here is derived from an EMBL/GenBank/DDBJ whole genome shotgun (WGS) entry which is preliminary data.</text>
</comment>
<dbReference type="Pfam" id="PF04851">
    <property type="entry name" value="ResIII"/>
    <property type="match status" value="1"/>
</dbReference>
<keyword evidence="2" id="KW-0347">Helicase</keyword>
<proteinExistence type="predicted"/>
<keyword evidence="2" id="KW-0378">Hydrolase</keyword>
<dbReference type="Gene3D" id="3.40.50.300">
    <property type="entry name" value="P-loop containing nucleotide triphosphate hydrolases"/>
    <property type="match status" value="2"/>
</dbReference>
<dbReference type="EMBL" id="JBHRSX010000093">
    <property type="protein sequence ID" value="MFC3203509.1"/>
    <property type="molecule type" value="Genomic_DNA"/>
</dbReference>
<gene>
    <name evidence="2" type="ORF">ACFOEW_16995</name>
</gene>